<sequence length="120" mass="13285">MAGTLSQGAKSETLAVERRIQKEPVINSEGIDFTESYLRALSMKNKKGFFTGFRRAGTSSESARERPLGIDMVDFAWSLSEDDFISETDGTWSSGSSSQEVIEQAYEVLLPGVPLERKEL</sequence>
<dbReference type="AlphaFoldDB" id="A0A1Q9F007"/>
<dbReference type="Proteomes" id="UP000186817">
    <property type="component" value="Unassembled WGS sequence"/>
</dbReference>
<dbReference type="EMBL" id="LSRX01000033">
    <property type="protein sequence ID" value="OLQ13074.1"/>
    <property type="molecule type" value="Genomic_DNA"/>
</dbReference>
<reference evidence="1 2" key="1">
    <citation type="submission" date="2016-02" db="EMBL/GenBank/DDBJ databases">
        <title>Genome analysis of coral dinoflagellate symbionts highlights evolutionary adaptations to a symbiotic lifestyle.</title>
        <authorList>
            <person name="Aranda M."/>
            <person name="Li Y."/>
            <person name="Liew Y.J."/>
            <person name="Baumgarten S."/>
            <person name="Simakov O."/>
            <person name="Wilson M."/>
            <person name="Piel J."/>
            <person name="Ashoor H."/>
            <person name="Bougouffa S."/>
            <person name="Bajic V.B."/>
            <person name="Ryu T."/>
            <person name="Ravasi T."/>
            <person name="Bayer T."/>
            <person name="Micklem G."/>
            <person name="Kim H."/>
            <person name="Bhak J."/>
            <person name="Lajeunesse T.C."/>
            <person name="Voolstra C.R."/>
        </authorList>
    </citation>
    <scope>NUCLEOTIDE SEQUENCE [LARGE SCALE GENOMIC DNA]</scope>
    <source>
        <strain evidence="1 2">CCMP2467</strain>
    </source>
</reference>
<accession>A0A1Q9F007</accession>
<organism evidence="1 2">
    <name type="scientific">Symbiodinium microadriaticum</name>
    <name type="common">Dinoflagellate</name>
    <name type="synonym">Zooxanthella microadriatica</name>
    <dbReference type="NCBI Taxonomy" id="2951"/>
    <lineage>
        <taxon>Eukaryota</taxon>
        <taxon>Sar</taxon>
        <taxon>Alveolata</taxon>
        <taxon>Dinophyceae</taxon>
        <taxon>Suessiales</taxon>
        <taxon>Symbiodiniaceae</taxon>
        <taxon>Symbiodinium</taxon>
    </lineage>
</organism>
<gene>
    <name evidence="1" type="ORF">AK812_SmicGene2976</name>
</gene>
<proteinExistence type="predicted"/>
<keyword evidence="2" id="KW-1185">Reference proteome</keyword>
<protein>
    <submittedName>
        <fullName evidence="1">Uncharacterized protein</fullName>
    </submittedName>
</protein>
<evidence type="ECO:0000313" key="2">
    <source>
        <dbReference type="Proteomes" id="UP000186817"/>
    </source>
</evidence>
<evidence type="ECO:0000313" key="1">
    <source>
        <dbReference type="EMBL" id="OLQ13074.1"/>
    </source>
</evidence>
<name>A0A1Q9F007_SYMMI</name>
<comment type="caution">
    <text evidence="1">The sequence shown here is derived from an EMBL/GenBank/DDBJ whole genome shotgun (WGS) entry which is preliminary data.</text>
</comment>